<dbReference type="EMBL" id="CP019454">
    <property type="protein sequence ID" value="AUW94600.1"/>
    <property type="molecule type" value="Genomic_DNA"/>
</dbReference>
<evidence type="ECO:0000313" key="2">
    <source>
        <dbReference type="EMBL" id="AUW94600.1"/>
    </source>
</evidence>
<evidence type="ECO:0008006" key="4">
    <source>
        <dbReference type="Google" id="ProtNLM"/>
    </source>
</evidence>
<protein>
    <recommendedName>
        <fullName evidence="4">Yip1 domain-containing protein</fullName>
    </recommendedName>
</protein>
<sequence>MSKKPISFKDHSRKRHMEKLYQRKARRQPREWDDFLDYWHYFLRNPFQVASQGPWTDRMLWSNAIVAGILAALRVVAFIGFHVMFMLSAVINTLFIAFLFYYGLTWVIVWVLNRTEPGRRSYAVDTIRVQAIVYSGWLIVLTLISWIPISGLVYLAGAILVILGIRAVHQLYGVSWPRAVSSMLAGSVSMIAIIMILNHLAAL</sequence>
<evidence type="ECO:0000313" key="3">
    <source>
        <dbReference type="Proteomes" id="UP000325292"/>
    </source>
</evidence>
<proteinExistence type="predicted"/>
<feature type="transmembrane region" description="Helical" evidence="1">
    <location>
        <begin position="89"/>
        <end position="112"/>
    </location>
</feature>
<keyword evidence="1" id="KW-0472">Membrane</keyword>
<evidence type="ECO:0000256" key="1">
    <source>
        <dbReference type="SAM" id="Phobius"/>
    </source>
</evidence>
<feature type="transmembrane region" description="Helical" evidence="1">
    <location>
        <begin position="183"/>
        <end position="202"/>
    </location>
</feature>
<keyword evidence="1" id="KW-1133">Transmembrane helix</keyword>
<name>A0ABM6RTD9_9FIRM</name>
<gene>
    <name evidence="2" type="ORF">BXT84_12135</name>
</gene>
<feature type="transmembrane region" description="Helical" evidence="1">
    <location>
        <begin position="132"/>
        <end position="163"/>
    </location>
</feature>
<feature type="transmembrane region" description="Helical" evidence="1">
    <location>
        <begin position="60"/>
        <end position="83"/>
    </location>
</feature>
<dbReference type="RefSeq" id="WP_103376846.1">
    <property type="nucleotide sequence ID" value="NZ_CP133983.1"/>
</dbReference>
<keyword evidence="3" id="KW-1185">Reference proteome</keyword>
<dbReference type="Proteomes" id="UP000325292">
    <property type="component" value="Chromosome"/>
</dbReference>
<keyword evidence="1" id="KW-0812">Transmembrane</keyword>
<organism evidence="2 3">
    <name type="scientific">Sulfobacillus thermotolerans</name>
    <dbReference type="NCBI Taxonomy" id="338644"/>
    <lineage>
        <taxon>Bacteria</taxon>
        <taxon>Bacillati</taxon>
        <taxon>Bacillota</taxon>
        <taxon>Clostridia</taxon>
        <taxon>Eubacteriales</taxon>
        <taxon>Clostridiales Family XVII. Incertae Sedis</taxon>
        <taxon>Sulfobacillus</taxon>
    </lineage>
</organism>
<reference evidence="2 3" key="1">
    <citation type="journal article" date="2019" name="Sci. Rep.">
        <title>Sulfobacillus thermotolerans: new insights into resistance and metabolic capacities of acidophilic chemolithotrophs.</title>
        <authorList>
            <person name="Panyushkina A.E."/>
            <person name="Babenko V.V."/>
            <person name="Nikitina A.S."/>
            <person name="Selezneva O.V."/>
            <person name="Tsaplina I.A."/>
            <person name="Letarova M.A."/>
            <person name="Kostryukova E.S."/>
            <person name="Letarov A.V."/>
        </authorList>
    </citation>
    <scope>NUCLEOTIDE SEQUENCE [LARGE SCALE GENOMIC DNA]</scope>
    <source>
        <strain evidence="2 3">Kr1</strain>
    </source>
</reference>
<accession>A0ABM6RTD9</accession>